<evidence type="ECO:0000256" key="3">
    <source>
        <dbReference type="ARBA" id="ARBA00022679"/>
    </source>
</evidence>
<comment type="caution">
    <text evidence="6">The sequence shown here is derived from an EMBL/GenBank/DDBJ whole genome shotgun (WGS) entry which is preliminary data.</text>
</comment>
<accession>A0ABR1F1E0</accession>
<sequence length="387" mass="43953">MLARLVGRKFKAFNLQTVCVAAALLCLSILTLTHVLTDSSYQEYLRKARIARAAQNETLGFGEIVYISMPHRTDRQDAMNLLASWTGIRLRHLPGVDGSKIDEKAKPDFTPEDMTTSVLGCWRAHANAWREMLDSKVETMLVLEDDIDWDVNIHDIMERFSFQMQNNSLRTHVITPHERDSAPYGLDWDLINMGQCYNHANPDRPDLFITYPDPTAPPIDSLSNSIKQFLEFFKVTRDEMESKRLISPSFHPICTMAYALTRRGAQRLLLHSSYAGLHGPVDLEISDHAGNGKIHAYDLSPPPFNSWRVDGKKDSDNNARQDPELTISGTGNLGGRSMNLRTSARKDMVRRLTIDNWRDYDVTHPIVRNYAVPPAYNDDNQLSVEPL</sequence>
<evidence type="ECO:0000313" key="7">
    <source>
        <dbReference type="Proteomes" id="UP001498771"/>
    </source>
</evidence>
<feature type="domain" description="Glycosyl transferase family 25" evidence="5">
    <location>
        <begin position="66"/>
        <end position="165"/>
    </location>
</feature>
<name>A0ABR1F1E0_9ASCO</name>
<feature type="compositionally biased region" description="Basic and acidic residues" evidence="4">
    <location>
        <begin position="310"/>
        <end position="323"/>
    </location>
</feature>
<keyword evidence="2" id="KW-0328">Glycosyltransferase</keyword>
<protein>
    <recommendedName>
        <fullName evidence="5">Glycosyl transferase family 25 domain-containing protein</fullName>
    </recommendedName>
</protein>
<dbReference type="InterPro" id="IPR050757">
    <property type="entry name" value="Collagen_mod_GT25"/>
</dbReference>
<dbReference type="GeneID" id="90040998"/>
<evidence type="ECO:0000256" key="2">
    <source>
        <dbReference type="ARBA" id="ARBA00022676"/>
    </source>
</evidence>
<keyword evidence="3" id="KW-0808">Transferase</keyword>
<dbReference type="PANTHER" id="PTHR10730">
    <property type="entry name" value="PROCOLLAGEN-LYSINE,2-OXOGLUTARATE 5-DIOXYGENASE/GLYCOSYLTRANSFERASE 25 FAMILY MEMBER"/>
    <property type="match status" value="1"/>
</dbReference>
<evidence type="ECO:0000259" key="5">
    <source>
        <dbReference type="Pfam" id="PF01755"/>
    </source>
</evidence>
<evidence type="ECO:0000313" key="6">
    <source>
        <dbReference type="EMBL" id="KAK7202893.1"/>
    </source>
</evidence>
<dbReference type="CDD" id="cd06532">
    <property type="entry name" value="Glyco_transf_25"/>
    <property type="match status" value="1"/>
</dbReference>
<dbReference type="EMBL" id="JBBJBU010000014">
    <property type="protein sequence ID" value="KAK7202893.1"/>
    <property type="molecule type" value="Genomic_DNA"/>
</dbReference>
<organism evidence="6 7">
    <name type="scientific">Myxozyma melibiosi</name>
    <dbReference type="NCBI Taxonomy" id="54550"/>
    <lineage>
        <taxon>Eukaryota</taxon>
        <taxon>Fungi</taxon>
        <taxon>Dikarya</taxon>
        <taxon>Ascomycota</taxon>
        <taxon>Saccharomycotina</taxon>
        <taxon>Lipomycetes</taxon>
        <taxon>Lipomycetales</taxon>
        <taxon>Lipomycetaceae</taxon>
        <taxon>Myxozyma</taxon>
    </lineage>
</organism>
<evidence type="ECO:0000256" key="1">
    <source>
        <dbReference type="ARBA" id="ARBA00006721"/>
    </source>
</evidence>
<gene>
    <name evidence="6" type="ORF">BZA70DRAFT_86345</name>
</gene>
<dbReference type="PANTHER" id="PTHR10730:SF53">
    <property type="entry name" value="GLYCOSYLTRANSFERASE 25 FAMILY MEMBER"/>
    <property type="match status" value="1"/>
</dbReference>
<feature type="region of interest" description="Disordered" evidence="4">
    <location>
        <begin position="310"/>
        <end position="338"/>
    </location>
</feature>
<reference evidence="6 7" key="1">
    <citation type="submission" date="2024-03" db="EMBL/GenBank/DDBJ databases">
        <title>Genome-scale model development and genomic sequencing of the oleaginous clade Lipomyces.</title>
        <authorList>
            <consortium name="Lawrence Berkeley National Laboratory"/>
            <person name="Czajka J.J."/>
            <person name="Han Y."/>
            <person name="Kim J."/>
            <person name="Mondo S.J."/>
            <person name="Hofstad B.A."/>
            <person name="Robles A."/>
            <person name="Haridas S."/>
            <person name="Riley R."/>
            <person name="LaButti K."/>
            <person name="Pangilinan J."/>
            <person name="Andreopoulos W."/>
            <person name="Lipzen A."/>
            <person name="Yan J."/>
            <person name="Wang M."/>
            <person name="Ng V."/>
            <person name="Grigoriev I.V."/>
            <person name="Spatafora J.W."/>
            <person name="Magnuson J.K."/>
            <person name="Baker S.E."/>
            <person name="Pomraning K.R."/>
        </authorList>
    </citation>
    <scope>NUCLEOTIDE SEQUENCE [LARGE SCALE GENOMIC DNA]</scope>
    <source>
        <strain evidence="6 7">Phaff 52-87</strain>
    </source>
</reference>
<evidence type="ECO:0000256" key="4">
    <source>
        <dbReference type="SAM" id="MobiDB-lite"/>
    </source>
</evidence>
<dbReference type="InterPro" id="IPR002654">
    <property type="entry name" value="Glyco_trans_25"/>
</dbReference>
<comment type="similarity">
    <text evidence="1">Belongs to the glycosyltransferase 25 family.</text>
</comment>
<keyword evidence="7" id="KW-1185">Reference proteome</keyword>
<proteinExistence type="inferred from homology"/>
<dbReference type="RefSeq" id="XP_064765926.1">
    <property type="nucleotide sequence ID" value="XM_064915486.1"/>
</dbReference>
<dbReference type="Proteomes" id="UP001498771">
    <property type="component" value="Unassembled WGS sequence"/>
</dbReference>
<dbReference type="Pfam" id="PF01755">
    <property type="entry name" value="Glyco_transf_25"/>
    <property type="match status" value="1"/>
</dbReference>